<dbReference type="InterPro" id="IPR015943">
    <property type="entry name" value="WD40/YVTN_repeat-like_dom_sf"/>
</dbReference>
<dbReference type="SMART" id="SM00267">
    <property type="entry name" value="GGDEF"/>
    <property type="match status" value="1"/>
</dbReference>
<dbReference type="InterPro" id="IPR013783">
    <property type="entry name" value="Ig-like_fold"/>
</dbReference>
<accession>A0A160N561</accession>
<dbReference type="GO" id="GO:0052621">
    <property type="term" value="F:diguanylate cyclase activity"/>
    <property type="evidence" value="ECO:0007669"/>
    <property type="project" value="UniProtKB-EC"/>
</dbReference>
<feature type="signal peptide" evidence="3">
    <location>
        <begin position="1"/>
        <end position="34"/>
    </location>
</feature>
<organism evidence="5 6">
    <name type="scientific">Dyella thiooxydans</name>
    <dbReference type="NCBI Taxonomy" id="445710"/>
    <lineage>
        <taxon>Bacteria</taxon>
        <taxon>Pseudomonadati</taxon>
        <taxon>Pseudomonadota</taxon>
        <taxon>Gammaproteobacteria</taxon>
        <taxon>Lysobacterales</taxon>
        <taxon>Rhodanobacteraceae</taxon>
        <taxon>Dyella</taxon>
    </lineage>
</organism>
<evidence type="ECO:0000256" key="2">
    <source>
        <dbReference type="ARBA" id="ARBA00034247"/>
    </source>
</evidence>
<dbReference type="STRING" id="445710.ATSB10_36760"/>
<evidence type="ECO:0000313" key="5">
    <source>
        <dbReference type="EMBL" id="AND71130.1"/>
    </source>
</evidence>
<dbReference type="AlphaFoldDB" id="A0A160N561"/>
<evidence type="ECO:0000313" key="6">
    <source>
        <dbReference type="Proteomes" id="UP000077255"/>
    </source>
</evidence>
<dbReference type="GO" id="GO:0005886">
    <property type="term" value="C:plasma membrane"/>
    <property type="evidence" value="ECO:0007669"/>
    <property type="project" value="TreeGrafter"/>
</dbReference>
<dbReference type="CDD" id="cd01949">
    <property type="entry name" value="GGDEF"/>
    <property type="match status" value="1"/>
</dbReference>
<proteinExistence type="predicted"/>
<dbReference type="EMBL" id="CP014841">
    <property type="protein sequence ID" value="AND71130.1"/>
    <property type="molecule type" value="Genomic_DNA"/>
</dbReference>
<keyword evidence="6" id="KW-1185">Reference proteome</keyword>
<dbReference type="PROSITE" id="PS50887">
    <property type="entry name" value="GGDEF"/>
    <property type="match status" value="1"/>
</dbReference>
<dbReference type="InterPro" id="IPR029787">
    <property type="entry name" value="Nucleotide_cyclase"/>
</dbReference>
<dbReference type="Proteomes" id="UP000077255">
    <property type="component" value="Chromosome"/>
</dbReference>
<gene>
    <name evidence="5" type="ORF">ATSB10_36760</name>
</gene>
<dbReference type="RefSeq" id="WP_063674080.1">
    <property type="nucleotide sequence ID" value="NZ_CP014841.1"/>
</dbReference>
<dbReference type="Gene3D" id="3.30.70.270">
    <property type="match status" value="1"/>
</dbReference>
<reference evidence="5 6" key="1">
    <citation type="submission" date="2016-02" db="EMBL/GenBank/DDBJ databases">
        <title>Complete genome sequencing and analysis of ATSB10, Dyella thiooxydans isolated from rhizosphere soil of sunflower (Helianthus annuus L.).</title>
        <authorList>
            <person name="Lee Y."/>
            <person name="Hwangbo K."/>
            <person name="Chung H."/>
            <person name="Yoo J."/>
            <person name="Kim K.Y."/>
            <person name="Sa T.M."/>
            <person name="Um Y."/>
            <person name="Madhaiyan M."/>
        </authorList>
    </citation>
    <scope>NUCLEOTIDE SEQUENCE [LARGE SCALE GENOMIC DNA]</scope>
    <source>
        <strain evidence="5 6">ATSB10</strain>
    </source>
</reference>
<dbReference type="Pfam" id="PF00990">
    <property type="entry name" value="GGDEF"/>
    <property type="match status" value="1"/>
</dbReference>
<protein>
    <recommendedName>
        <fullName evidence="1">diguanylate cyclase</fullName>
        <ecNumber evidence="1">2.7.7.65</ecNumber>
    </recommendedName>
</protein>
<dbReference type="GO" id="GO:0043709">
    <property type="term" value="P:cell adhesion involved in single-species biofilm formation"/>
    <property type="evidence" value="ECO:0007669"/>
    <property type="project" value="TreeGrafter"/>
</dbReference>
<dbReference type="KEGG" id="dtx:ATSB10_36760"/>
<dbReference type="InterPro" id="IPR050469">
    <property type="entry name" value="Diguanylate_Cyclase"/>
</dbReference>
<dbReference type="Gene3D" id="2.60.40.10">
    <property type="entry name" value="Immunoglobulins"/>
    <property type="match status" value="1"/>
</dbReference>
<evidence type="ECO:0000256" key="3">
    <source>
        <dbReference type="SAM" id="SignalP"/>
    </source>
</evidence>
<feature type="domain" description="GGDEF" evidence="4">
    <location>
        <begin position="843"/>
        <end position="971"/>
    </location>
</feature>
<dbReference type="GO" id="GO:1902201">
    <property type="term" value="P:negative regulation of bacterial-type flagellum-dependent cell motility"/>
    <property type="evidence" value="ECO:0007669"/>
    <property type="project" value="TreeGrafter"/>
</dbReference>
<name>A0A160N561_9GAMM</name>
<keyword evidence="3" id="KW-0732">Signal</keyword>
<dbReference type="Pfam" id="PF07494">
    <property type="entry name" value="Reg_prop"/>
    <property type="match status" value="1"/>
</dbReference>
<dbReference type="SUPFAM" id="SSF63829">
    <property type="entry name" value="Calcium-dependent phosphotriesterase"/>
    <property type="match status" value="2"/>
</dbReference>
<dbReference type="InterPro" id="IPR011110">
    <property type="entry name" value="Reg_prop"/>
</dbReference>
<dbReference type="PANTHER" id="PTHR45138">
    <property type="entry name" value="REGULATORY COMPONENTS OF SENSORY TRANSDUCTION SYSTEM"/>
    <property type="match status" value="1"/>
</dbReference>
<dbReference type="Gene3D" id="2.130.10.10">
    <property type="entry name" value="YVTN repeat-like/Quinoprotein amine dehydrogenase"/>
    <property type="match status" value="3"/>
</dbReference>
<evidence type="ECO:0000256" key="1">
    <source>
        <dbReference type="ARBA" id="ARBA00012528"/>
    </source>
</evidence>
<dbReference type="OrthoDB" id="176203at2"/>
<dbReference type="NCBIfam" id="TIGR00254">
    <property type="entry name" value="GGDEF"/>
    <property type="match status" value="1"/>
</dbReference>
<comment type="catalytic activity">
    <reaction evidence="2">
        <text>2 GTP = 3',3'-c-di-GMP + 2 diphosphate</text>
        <dbReference type="Rhea" id="RHEA:24898"/>
        <dbReference type="ChEBI" id="CHEBI:33019"/>
        <dbReference type="ChEBI" id="CHEBI:37565"/>
        <dbReference type="ChEBI" id="CHEBI:58805"/>
        <dbReference type="EC" id="2.7.7.65"/>
    </reaction>
</comment>
<dbReference type="SUPFAM" id="SSF101898">
    <property type="entry name" value="NHL repeat"/>
    <property type="match status" value="1"/>
</dbReference>
<dbReference type="SUPFAM" id="SSF55073">
    <property type="entry name" value="Nucleotide cyclase"/>
    <property type="match status" value="1"/>
</dbReference>
<sequence>MHDEVRKHATTHPVCRLRRWLAGAAGLLAAGVLAAAPAPLATPAVADRAIELQQFTPEQGLGNLAANVLLRDRQGVLWVGTEHGLYRFDGVGFQPVRTSVDPLDLVVNDLYLSPAGRLWVGTRRHLYVWDGSDLRRVADLPVDDLQRIAGDGGEGVYVRHQRQLWHVTADGLVQTVSWPQALTVGVLTDGPLLWLDGSLWTSCGPALCQRTGSVTRVWGAADGVPADDWLTLHASPEGELWAGGNAHLLFRRAGDSRFAAAAAPHPLDALDLDAEGRVLAASAGAVWRWNGSAWTSFSDDRTLQHAHLRDLLVDPASAVWLASGGRGVLRWRGYGQFQNWTTAQGLDSAPTWAIARDADGWLWFGNQRQGNRLAPEASQLTPWPAALLRPGWTDAMAIVPRGRQVWIVFNHGVLVRYDLDSGKALQVATHLGWAKFALADAQGRLWIGTHGMLWRVDNPDDAQPTAQALLTGLPPDTSFLGASVDPQGRVWVATTHGLLRFADGRFTLVDLGSHEPAGGFADVAVTPDGTLWLAPVKGGLLRGKADAADRIDVQDAGDPLLGDTALYSLDVDPVGRLWAFHDAGVDVHAGDHWRRLDHSDGLVWNDLATGAFHADSDGSIWLGTAGGVSHVLHPGRFTDARLSPTVLLDARYGDAPIRAGVAASLPWDRRALVVSLAQPGVTHPGEQQWQYRLDPVGAPAHWEASTTPWMRYPALAPGDYRFQARVYDPAMRAYAPPVGFGLDVRPPWWQTPLARLGYAVLAVLVLWAGWRWRHARLLRHQAELEAMVRERTVALEQDKRALEIAHQALQYEASHDALTGLLNRGAAIEVLVRLASEDGPPRRRIAVALIDLDHFKRINDTWGHLAGDAVLVQCAERLRTLAPASAALGRYGGEELLVVWPGLPGETDLAGLFAPLMETPYRFRDIDMHVTCSVGITWVRAGEDVNAILHRADTALYEAKERGRARVVRAD</sequence>
<dbReference type="PANTHER" id="PTHR45138:SF9">
    <property type="entry name" value="DIGUANYLATE CYCLASE DGCM-RELATED"/>
    <property type="match status" value="1"/>
</dbReference>
<dbReference type="InterPro" id="IPR043128">
    <property type="entry name" value="Rev_trsase/Diguanyl_cyclase"/>
</dbReference>
<dbReference type="InterPro" id="IPR000160">
    <property type="entry name" value="GGDEF_dom"/>
</dbReference>
<dbReference type="EC" id="2.7.7.65" evidence="1"/>
<feature type="chain" id="PRO_5007817722" description="diguanylate cyclase" evidence="3">
    <location>
        <begin position="35"/>
        <end position="971"/>
    </location>
</feature>
<dbReference type="PATRIC" id="fig|445710.3.peg.3674"/>
<evidence type="ECO:0000259" key="4">
    <source>
        <dbReference type="PROSITE" id="PS50887"/>
    </source>
</evidence>